<dbReference type="EMBL" id="FNJU01000015">
    <property type="protein sequence ID" value="SDP93650.1"/>
    <property type="molecule type" value="Genomic_DNA"/>
</dbReference>
<dbReference type="STRING" id="930152.SAMN05216565_11511"/>
<sequence length="114" mass="12897">MGVKFILKSCLITAFCSLLAFTLMSTFASAEPEKEAKANEKWSEMAGNIVKLNYPEHNVSNIDYKGREDISETQTKDTFELKVQNDDGSFVVRVILLFNPKSESLISLSLEERR</sequence>
<evidence type="ECO:0000256" key="1">
    <source>
        <dbReference type="SAM" id="SignalP"/>
    </source>
</evidence>
<dbReference type="Pfam" id="PF13028">
    <property type="entry name" value="DUF3889"/>
    <property type="match status" value="1"/>
</dbReference>
<dbReference type="AlphaFoldDB" id="A0A1H0WSK5"/>
<protein>
    <recommendedName>
        <fullName evidence="4">DUF3889 domain-containing protein</fullName>
    </recommendedName>
</protein>
<feature type="chain" id="PRO_5011764911" description="DUF3889 domain-containing protein" evidence="1">
    <location>
        <begin position="31"/>
        <end position="114"/>
    </location>
</feature>
<evidence type="ECO:0000313" key="3">
    <source>
        <dbReference type="Proteomes" id="UP000199159"/>
    </source>
</evidence>
<evidence type="ECO:0008006" key="4">
    <source>
        <dbReference type="Google" id="ProtNLM"/>
    </source>
</evidence>
<dbReference type="Gene3D" id="3.10.450.390">
    <property type="entry name" value="Protein of unknown function DUF3889"/>
    <property type="match status" value="1"/>
</dbReference>
<keyword evidence="3" id="KW-1185">Reference proteome</keyword>
<accession>A0A1H0WSK5</accession>
<keyword evidence="1" id="KW-0732">Signal</keyword>
<reference evidence="3" key="1">
    <citation type="submission" date="2016-10" db="EMBL/GenBank/DDBJ databases">
        <authorList>
            <person name="Varghese N."/>
            <person name="Submissions S."/>
        </authorList>
    </citation>
    <scope>NUCLEOTIDE SEQUENCE [LARGE SCALE GENOMIC DNA]</scope>
    <source>
        <strain evidence="3">IBRC-M10078</strain>
    </source>
</reference>
<gene>
    <name evidence="2" type="ORF">SAMN05216565_11511</name>
</gene>
<proteinExistence type="predicted"/>
<dbReference type="OrthoDB" id="2872776at2"/>
<evidence type="ECO:0000313" key="2">
    <source>
        <dbReference type="EMBL" id="SDP93650.1"/>
    </source>
</evidence>
<dbReference type="Proteomes" id="UP000199159">
    <property type="component" value="Unassembled WGS sequence"/>
</dbReference>
<organism evidence="2 3">
    <name type="scientific">Litchfieldia salsa</name>
    <dbReference type="NCBI Taxonomy" id="930152"/>
    <lineage>
        <taxon>Bacteria</taxon>
        <taxon>Bacillati</taxon>
        <taxon>Bacillota</taxon>
        <taxon>Bacilli</taxon>
        <taxon>Bacillales</taxon>
        <taxon>Bacillaceae</taxon>
        <taxon>Litchfieldia</taxon>
    </lineage>
</organism>
<name>A0A1H0WSK5_9BACI</name>
<feature type="signal peptide" evidence="1">
    <location>
        <begin position="1"/>
        <end position="30"/>
    </location>
</feature>
<dbReference type="InterPro" id="IPR024987">
    <property type="entry name" value="DUF3889"/>
</dbReference>